<dbReference type="PANTHER" id="PTHR30042">
    <property type="entry name" value="POTASSIUM-TRANSPORTING ATPASE C CHAIN"/>
    <property type="match status" value="1"/>
</dbReference>
<protein>
    <recommendedName>
        <fullName evidence="11">Potassium-transporting ATPase KdpC subunit</fullName>
    </recommendedName>
    <alternativeName>
        <fullName evidence="11">ATP phosphohydrolase [potassium-transporting] C chain</fullName>
    </alternativeName>
    <alternativeName>
        <fullName evidence="11">Potassium-binding and translocating subunit C</fullName>
    </alternativeName>
    <alternativeName>
        <fullName evidence="11">Potassium-translocating ATPase C chain</fullName>
    </alternativeName>
</protein>
<dbReference type="NCBIfam" id="TIGR00681">
    <property type="entry name" value="kdpC"/>
    <property type="match status" value="1"/>
</dbReference>
<evidence type="ECO:0000313" key="12">
    <source>
        <dbReference type="EMBL" id="TQM62734.1"/>
    </source>
</evidence>
<dbReference type="PIRSF" id="PIRSF001296">
    <property type="entry name" value="K_ATPase_KdpC"/>
    <property type="match status" value="1"/>
</dbReference>
<dbReference type="PANTHER" id="PTHR30042:SF2">
    <property type="entry name" value="POTASSIUM-TRANSPORTING ATPASE KDPC SUBUNIT"/>
    <property type="match status" value="1"/>
</dbReference>
<keyword evidence="1 11" id="KW-0813">Transport</keyword>
<name>A0A543HWL0_9MICO</name>
<dbReference type="GO" id="GO:0008556">
    <property type="term" value="F:P-type potassium transmembrane transporter activity"/>
    <property type="evidence" value="ECO:0007669"/>
    <property type="project" value="InterPro"/>
</dbReference>
<comment type="subunit">
    <text evidence="11">The system is composed of three essential subunits: KdpA, KdpB and KdpC.</text>
</comment>
<evidence type="ECO:0000256" key="2">
    <source>
        <dbReference type="ARBA" id="ARBA00022475"/>
    </source>
</evidence>
<dbReference type="GO" id="GO:0005524">
    <property type="term" value="F:ATP binding"/>
    <property type="evidence" value="ECO:0007669"/>
    <property type="project" value="UniProtKB-UniRule"/>
</dbReference>
<dbReference type="Proteomes" id="UP000316747">
    <property type="component" value="Unassembled WGS sequence"/>
</dbReference>
<reference evidence="12 13" key="1">
    <citation type="submission" date="2019-06" db="EMBL/GenBank/DDBJ databases">
        <title>Genome sequencing of plant associated microbes to promote plant fitness in Sorghum bicolor and Oryza sativa.</title>
        <authorList>
            <person name="Coleman-Derr D."/>
        </authorList>
    </citation>
    <scope>NUCLEOTIDE SEQUENCE [LARGE SCALE GENOMIC DNA]</scope>
    <source>
        <strain evidence="12 13">KV-663</strain>
    </source>
</reference>
<dbReference type="GO" id="GO:0005886">
    <property type="term" value="C:plasma membrane"/>
    <property type="evidence" value="ECO:0007669"/>
    <property type="project" value="UniProtKB-SubCell"/>
</dbReference>
<keyword evidence="2 11" id="KW-1003">Cell membrane</keyword>
<evidence type="ECO:0000256" key="5">
    <source>
        <dbReference type="ARBA" id="ARBA00022741"/>
    </source>
</evidence>
<dbReference type="EMBL" id="VFPM01000002">
    <property type="protein sequence ID" value="TQM62734.1"/>
    <property type="molecule type" value="Genomic_DNA"/>
</dbReference>
<comment type="caution">
    <text evidence="12">The sequence shown here is derived from an EMBL/GenBank/DDBJ whole genome shotgun (WGS) entry which is preliminary data.</text>
</comment>
<dbReference type="Pfam" id="PF02669">
    <property type="entry name" value="KdpC"/>
    <property type="match status" value="1"/>
</dbReference>
<dbReference type="AlphaFoldDB" id="A0A543HWL0"/>
<dbReference type="NCBIfam" id="NF001454">
    <property type="entry name" value="PRK00315.1"/>
    <property type="match status" value="1"/>
</dbReference>
<evidence type="ECO:0000256" key="6">
    <source>
        <dbReference type="ARBA" id="ARBA00022840"/>
    </source>
</evidence>
<comment type="function">
    <text evidence="11">Part of the high-affinity ATP-driven potassium transport (or Kdp) system, which catalyzes the hydrolysis of ATP coupled with the electrogenic transport of potassium into the cytoplasm. This subunit acts as a catalytic chaperone that increases the ATP-binding affinity of the ATP-hydrolyzing subunit KdpB by the formation of a transient KdpB/KdpC/ATP ternary complex.</text>
</comment>
<evidence type="ECO:0000256" key="7">
    <source>
        <dbReference type="ARBA" id="ARBA00022958"/>
    </source>
</evidence>
<dbReference type="HAMAP" id="MF_00276">
    <property type="entry name" value="KdpC"/>
    <property type="match status" value="1"/>
</dbReference>
<comment type="subcellular location">
    <subcellularLocation>
        <location evidence="11">Cell membrane</location>
        <topology evidence="11">Single-pass membrane protein</topology>
    </subcellularLocation>
</comment>
<keyword evidence="10 11" id="KW-0472">Membrane</keyword>
<organism evidence="12 13">
    <name type="scientific">Humibacillus xanthopallidus</name>
    <dbReference type="NCBI Taxonomy" id="412689"/>
    <lineage>
        <taxon>Bacteria</taxon>
        <taxon>Bacillati</taxon>
        <taxon>Actinomycetota</taxon>
        <taxon>Actinomycetes</taxon>
        <taxon>Micrococcales</taxon>
        <taxon>Intrasporangiaceae</taxon>
        <taxon>Humibacillus</taxon>
    </lineage>
</organism>
<keyword evidence="7 11" id="KW-0630">Potassium</keyword>
<evidence type="ECO:0000313" key="13">
    <source>
        <dbReference type="Proteomes" id="UP000316747"/>
    </source>
</evidence>
<evidence type="ECO:0000256" key="1">
    <source>
        <dbReference type="ARBA" id="ARBA00022448"/>
    </source>
</evidence>
<evidence type="ECO:0000256" key="3">
    <source>
        <dbReference type="ARBA" id="ARBA00022538"/>
    </source>
</evidence>
<accession>A0A543HWL0</accession>
<keyword evidence="13" id="KW-1185">Reference proteome</keyword>
<evidence type="ECO:0000256" key="8">
    <source>
        <dbReference type="ARBA" id="ARBA00022989"/>
    </source>
</evidence>
<proteinExistence type="inferred from homology"/>
<evidence type="ECO:0000256" key="10">
    <source>
        <dbReference type="ARBA" id="ARBA00023136"/>
    </source>
</evidence>
<keyword evidence="3 11" id="KW-0633">Potassium transport</keyword>
<gene>
    <name evidence="11" type="primary">kdpC</name>
    <name evidence="12" type="ORF">FBY41_2772</name>
</gene>
<keyword evidence="4 11" id="KW-0812">Transmembrane</keyword>
<evidence type="ECO:0000256" key="11">
    <source>
        <dbReference type="HAMAP-Rule" id="MF_00276"/>
    </source>
</evidence>
<sequence length="196" mass="19761">MILVTSTLSSFVKQSWAGLRAMLVLTVLLGLLYPAVVWGVGQVVARDRAAGSLVSVDGSVVGSSLVGQQWTGAEWFWGRPSASDYAGDTSGGSNLSGTALAAEVAKRASAAGLDPATAPADALTASGSGLDPHVSQAYAVSQVPRVAAARGLPQAEVAALVDAHVQDRIAGFLGQPRVNVLELNLALAALSGRSAG</sequence>
<dbReference type="InterPro" id="IPR003820">
    <property type="entry name" value="KdpC"/>
</dbReference>
<evidence type="ECO:0000256" key="9">
    <source>
        <dbReference type="ARBA" id="ARBA00023065"/>
    </source>
</evidence>
<keyword evidence="8 11" id="KW-1133">Transmembrane helix</keyword>
<comment type="similarity">
    <text evidence="11">Belongs to the KdpC family.</text>
</comment>
<evidence type="ECO:0000256" key="4">
    <source>
        <dbReference type="ARBA" id="ARBA00022692"/>
    </source>
</evidence>
<keyword evidence="9 11" id="KW-0406">Ion transport</keyword>
<keyword evidence="6 11" id="KW-0067">ATP-binding</keyword>
<keyword evidence="5 11" id="KW-0547">Nucleotide-binding</keyword>